<gene>
    <name evidence="1" type="ORF">D9O40_22000</name>
</gene>
<organism evidence="1 2">
    <name type="scientific">Clostridium autoethanogenum</name>
    <dbReference type="NCBI Taxonomy" id="84023"/>
    <lineage>
        <taxon>Bacteria</taxon>
        <taxon>Bacillati</taxon>
        <taxon>Bacillota</taxon>
        <taxon>Clostridia</taxon>
        <taxon>Eubacteriales</taxon>
        <taxon>Clostridiaceae</taxon>
        <taxon>Clostridium</taxon>
    </lineage>
</organism>
<evidence type="ECO:0000313" key="1">
    <source>
        <dbReference type="EMBL" id="RMC90621.1"/>
    </source>
</evidence>
<protein>
    <submittedName>
        <fullName evidence="1">Electron transfer flavoprotein, beta subunit</fullName>
    </submittedName>
</protein>
<proteinExistence type="predicted"/>
<dbReference type="EMBL" id="RFAQ01000172">
    <property type="protein sequence ID" value="RMC90621.1"/>
    <property type="molecule type" value="Genomic_DNA"/>
</dbReference>
<name>A0A3M0RXT1_9CLOT</name>
<accession>A0A3M0RXT1</accession>
<feature type="non-terminal residue" evidence="1">
    <location>
        <position position="1"/>
    </location>
</feature>
<dbReference type="Proteomes" id="UP000277999">
    <property type="component" value="Unassembled WGS sequence"/>
</dbReference>
<dbReference type="AlphaFoldDB" id="A0A3M0RXT1"/>
<comment type="caution">
    <text evidence="1">The sequence shown here is derived from an EMBL/GenBank/DDBJ whole genome shotgun (WGS) entry which is preliminary data.</text>
</comment>
<reference evidence="1 2" key="1">
    <citation type="submission" date="2018-10" db="EMBL/GenBank/DDBJ databases">
        <title>Genome-centric metagenomics revealed C2 chemical producing, CO utilizing Clostridium with novel acetogenic gene cluster.</title>
        <authorList>
            <person name="Kang H."/>
            <person name="Park B."/>
            <person name="Choi I.G."/>
            <person name="Chang I.S."/>
        </authorList>
    </citation>
    <scope>NUCLEOTIDE SEQUENCE [LARGE SCALE GENOMIC DNA]</scope>
    <source>
        <strain evidence="1 2">H21-9</strain>
    </source>
</reference>
<evidence type="ECO:0000313" key="2">
    <source>
        <dbReference type="Proteomes" id="UP000277999"/>
    </source>
</evidence>
<sequence>VSKITDARDNKFEVDCAKWEGNYLKRVK</sequence>